<dbReference type="SMART" id="SM00382">
    <property type="entry name" value="AAA"/>
    <property type="match status" value="1"/>
</dbReference>
<evidence type="ECO:0000259" key="4">
    <source>
        <dbReference type="SMART" id="SM00382"/>
    </source>
</evidence>
<evidence type="ECO:0000313" key="5">
    <source>
        <dbReference type="EMBL" id="OLU41891.1"/>
    </source>
</evidence>
<dbReference type="AlphaFoldDB" id="A0A1U7NI34"/>
<feature type="domain" description="AAA+ ATPase" evidence="4">
    <location>
        <begin position="100"/>
        <end position="235"/>
    </location>
</feature>
<sequence>MTNNYNRLINNLDELKLHEFREQLPHYLSLVNKGEIEITDAIYELTELEKAKRMERMITSCVRTAGFPFLKEFHDYDFSFQPGIDKGEILELGTLRFIEANENILFCGTSGTGKTHLSVSIGIEAAKHHYSTYFITCHALMEQLKQAAHENRLEAKLKHYSKYRLLIIDEIGYLNLDAMAANLMFQLISRRYEKKSTIITTNIVFSGWGELFGDPVTANAILDRLLHHCHVVTINGPSYRTKDIGGMSDQEEMRGK</sequence>
<keyword evidence="3" id="KW-0067">ATP-binding</keyword>
<protein>
    <submittedName>
        <fullName evidence="5">Transposase</fullName>
    </submittedName>
</protein>
<dbReference type="InterPro" id="IPR027417">
    <property type="entry name" value="P-loop_NTPase"/>
</dbReference>
<dbReference type="PANTHER" id="PTHR30050">
    <property type="entry name" value="CHROMOSOMAL REPLICATION INITIATOR PROTEIN DNAA"/>
    <property type="match status" value="1"/>
</dbReference>
<gene>
    <name evidence="5" type="ORF">BO222_02540</name>
</gene>
<dbReference type="CDD" id="cd00009">
    <property type="entry name" value="AAA"/>
    <property type="match status" value="1"/>
</dbReference>
<dbReference type="GeneID" id="82202114"/>
<dbReference type="PANTHER" id="PTHR30050:SF4">
    <property type="entry name" value="ATP-BINDING PROTEIN RV3427C IN INSERTION SEQUENCE-RELATED"/>
    <property type="match status" value="1"/>
</dbReference>
<organism evidence="5 6">
    <name type="scientific">Ileibacterium valens</name>
    <dbReference type="NCBI Taxonomy" id="1862668"/>
    <lineage>
        <taxon>Bacteria</taxon>
        <taxon>Bacillati</taxon>
        <taxon>Bacillota</taxon>
        <taxon>Erysipelotrichia</taxon>
        <taxon>Erysipelotrichales</taxon>
        <taxon>Erysipelotrichaceae</taxon>
        <taxon>Ileibacterium</taxon>
    </lineage>
</organism>
<dbReference type="EMBL" id="MPJW01000072">
    <property type="protein sequence ID" value="OLU41891.1"/>
    <property type="molecule type" value="Genomic_DNA"/>
</dbReference>
<dbReference type="InterPro" id="IPR002611">
    <property type="entry name" value="IstB_ATP-bd"/>
</dbReference>
<evidence type="ECO:0000256" key="1">
    <source>
        <dbReference type="ARBA" id="ARBA00008059"/>
    </source>
</evidence>
<dbReference type="PIRSF" id="PIRSF003073">
    <property type="entry name" value="DNAC_TnpB_IstB"/>
    <property type="match status" value="1"/>
</dbReference>
<dbReference type="RefSeq" id="WP_075818114.1">
    <property type="nucleotide sequence ID" value="NZ_CAOUMU010000181.1"/>
</dbReference>
<comment type="similarity">
    <text evidence="1">Belongs to the IS21/IS1162 putative ATP-binding protein family.</text>
</comment>
<reference evidence="5 6" key="1">
    <citation type="submission" date="2016-11" db="EMBL/GenBank/DDBJ databases">
        <title>Description of two novel members of the family Erysipelotrichaceae: Ileibacterium lipovorans gen. nov., sp. nov. and Dubosiella newyorkensis, gen. nov., sp. nov.</title>
        <authorList>
            <person name="Cox L.M."/>
            <person name="Sohn J."/>
            <person name="Tyrrell K.L."/>
            <person name="Citron D.M."/>
            <person name="Lawson P.A."/>
            <person name="Patel N.B."/>
            <person name="Iizumi T."/>
            <person name="Perez-Perez G.I."/>
            <person name="Goldstein E.J."/>
            <person name="Blaser M.J."/>
        </authorList>
    </citation>
    <scope>NUCLEOTIDE SEQUENCE [LARGE SCALE GENOMIC DNA]</scope>
    <source>
        <strain evidence="5 6">NYU-BL-A3</strain>
    </source>
</reference>
<dbReference type="NCBIfam" id="NF038214">
    <property type="entry name" value="IS21_help_AAA"/>
    <property type="match status" value="1"/>
</dbReference>
<proteinExistence type="inferred from homology"/>
<comment type="caution">
    <text evidence="5">The sequence shown here is derived from an EMBL/GenBank/DDBJ whole genome shotgun (WGS) entry which is preliminary data.</text>
</comment>
<keyword evidence="2" id="KW-0547">Nucleotide-binding</keyword>
<keyword evidence="6" id="KW-1185">Reference proteome</keyword>
<dbReference type="InterPro" id="IPR003593">
    <property type="entry name" value="AAA+_ATPase"/>
</dbReference>
<evidence type="ECO:0000256" key="2">
    <source>
        <dbReference type="ARBA" id="ARBA00022741"/>
    </source>
</evidence>
<name>A0A1U7NI34_9FIRM</name>
<dbReference type="InterPro" id="IPR028350">
    <property type="entry name" value="DNAC/IstB-like"/>
</dbReference>
<dbReference type="GO" id="GO:0006260">
    <property type="term" value="P:DNA replication"/>
    <property type="evidence" value="ECO:0007669"/>
    <property type="project" value="TreeGrafter"/>
</dbReference>
<dbReference type="InterPro" id="IPR047661">
    <property type="entry name" value="IstB"/>
</dbReference>
<dbReference type="Gene3D" id="3.40.50.300">
    <property type="entry name" value="P-loop containing nucleotide triphosphate hydrolases"/>
    <property type="match status" value="1"/>
</dbReference>
<dbReference type="OrthoDB" id="9776217at2"/>
<dbReference type="SUPFAM" id="SSF52540">
    <property type="entry name" value="P-loop containing nucleoside triphosphate hydrolases"/>
    <property type="match status" value="1"/>
</dbReference>
<evidence type="ECO:0000313" key="6">
    <source>
        <dbReference type="Proteomes" id="UP000186341"/>
    </source>
</evidence>
<dbReference type="GO" id="GO:0005524">
    <property type="term" value="F:ATP binding"/>
    <property type="evidence" value="ECO:0007669"/>
    <property type="project" value="UniProtKB-KW"/>
</dbReference>
<accession>A0A1U7NI34</accession>
<evidence type="ECO:0000256" key="3">
    <source>
        <dbReference type="ARBA" id="ARBA00022840"/>
    </source>
</evidence>
<dbReference type="Pfam" id="PF01695">
    <property type="entry name" value="IstB_IS21"/>
    <property type="match status" value="1"/>
</dbReference>
<dbReference type="Proteomes" id="UP000186341">
    <property type="component" value="Unassembled WGS sequence"/>
</dbReference>